<dbReference type="SUPFAM" id="SSF53474">
    <property type="entry name" value="alpha/beta-Hydrolases"/>
    <property type="match status" value="1"/>
</dbReference>
<evidence type="ECO:0000259" key="3">
    <source>
        <dbReference type="Pfam" id="PF07859"/>
    </source>
</evidence>
<dbReference type="InterPro" id="IPR029058">
    <property type="entry name" value="AB_hydrolase_fold"/>
</dbReference>
<dbReference type="PROSITE" id="PS01173">
    <property type="entry name" value="LIPASE_GDXG_HIS"/>
    <property type="match status" value="1"/>
</dbReference>
<evidence type="ECO:0000313" key="6">
    <source>
        <dbReference type="Proteomes" id="UP000067689"/>
    </source>
</evidence>
<dbReference type="KEGG" id="aer:AERYTH_15955"/>
<protein>
    <submittedName>
        <fullName evidence="4 5">LipN</fullName>
    </submittedName>
</protein>
<dbReference type="OrthoDB" id="3181909at2"/>
<evidence type="ECO:0000256" key="2">
    <source>
        <dbReference type="ARBA" id="ARBA00022801"/>
    </source>
</evidence>
<feature type="domain" description="Alpha/beta hydrolase fold-3" evidence="3">
    <location>
        <begin position="122"/>
        <end position="332"/>
    </location>
</feature>
<reference evidence="4" key="2">
    <citation type="journal article" date="2004" name="J. Ind. Microbiol. Biotechnol.">
        <title>The erythromycin biosynthetic gene cluster of Aeromicrobium erythreum.</title>
        <authorList>
            <person name="Brikun I.A."/>
            <person name="Reeves A.R."/>
            <person name="Cernota W.H."/>
            <person name="Luu M.B."/>
            <person name="Weber J.M."/>
        </authorList>
    </citation>
    <scope>NUCLEOTIDE SEQUENCE</scope>
</reference>
<keyword evidence="2 5" id="KW-0378">Hydrolase</keyword>
<accession>Q5Y9F8</accession>
<dbReference type="Pfam" id="PF07859">
    <property type="entry name" value="Abhydrolase_3"/>
    <property type="match status" value="1"/>
</dbReference>
<reference evidence="5" key="4">
    <citation type="journal article" date="2016" name="Genome Announc.">
        <title>Genome Sequence of Aeromicrobium erythreum NRRL B-3381, an Erythromycin-Producing Bacterium of the Nocardioidaceae.</title>
        <authorList>
            <person name="Harrell E.A."/>
            <person name="Miller E.S."/>
        </authorList>
    </citation>
    <scope>NUCLEOTIDE SEQUENCE</scope>
    <source>
        <strain evidence="5">AR18</strain>
    </source>
</reference>
<dbReference type="STRING" id="2041.AERYTH_15955"/>
<proteinExistence type="inferred from homology"/>
<dbReference type="PANTHER" id="PTHR48081">
    <property type="entry name" value="AB HYDROLASE SUPERFAMILY PROTEIN C4A8.06C"/>
    <property type="match status" value="1"/>
</dbReference>
<dbReference type="EMBL" id="CP011502">
    <property type="protein sequence ID" value="ALX06084.1"/>
    <property type="molecule type" value="Genomic_DNA"/>
</dbReference>
<evidence type="ECO:0000313" key="5">
    <source>
        <dbReference type="EMBL" id="ALX06084.1"/>
    </source>
</evidence>
<dbReference type="PANTHER" id="PTHR48081:SF8">
    <property type="entry name" value="ALPHA_BETA HYDROLASE FOLD-3 DOMAIN-CONTAINING PROTEIN-RELATED"/>
    <property type="match status" value="1"/>
</dbReference>
<organism evidence="4">
    <name type="scientific">Aeromicrobium erythreum</name>
    <dbReference type="NCBI Taxonomy" id="2041"/>
    <lineage>
        <taxon>Bacteria</taxon>
        <taxon>Bacillati</taxon>
        <taxon>Actinomycetota</taxon>
        <taxon>Actinomycetes</taxon>
        <taxon>Propionibacteriales</taxon>
        <taxon>Nocardioidaceae</taxon>
        <taxon>Aeromicrobium</taxon>
    </lineage>
</organism>
<gene>
    <name evidence="5" type="ORF">AERYTH_15955</name>
</gene>
<dbReference type="RefSeq" id="WP_067860687.1">
    <property type="nucleotide sequence ID" value="NZ_CP011502.1"/>
</dbReference>
<reference evidence="4" key="3">
    <citation type="submission" date="2005-02" db="EMBL/GenBank/DDBJ databases">
        <authorList>
            <person name="Brikun I.A."/>
            <person name="Reeves A.R."/>
            <person name="Weber J.M."/>
        </authorList>
    </citation>
    <scope>NUCLEOTIDE SEQUENCE</scope>
</reference>
<dbReference type="GO" id="GO:0016787">
    <property type="term" value="F:hydrolase activity"/>
    <property type="evidence" value="ECO:0007669"/>
    <property type="project" value="UniProtKB-KW"/>
</dbReference>
<dbReference type="EMBL" id="AY623658">
    <property type="protein sequence ID" value="AAU93813.2"/>
    <property type="molecule type" value="Genomic_DNA"/>
</dbReference>
<dbReference type="InterPro" id="IPR013094">
    <property type="entry name" value="AB_hydrolase_3"/>
</dbReference>
<evidence type="ECO:0000313" key="4">
    <source>
        <dbReference type="EMBL" id="AAU93813.2"/>
    </source>
</evidence>
<dbReference type="AlphaFoldDB" id="Q5Y9F8"/>
<comment type="similarity">
    <text evidence="1">Belongs to the 'GDXG' lipolytic enzyme family.</text>
</comment>
<reference evidence="5 6" key="1">
    <citation type="journal article" date="1991" name="Int. J. Syst. Bacteriol.">
        <title>Description of the erythromycin-producing bacterium Arthrobacter sp. strain NRRL B-3381 as Aeromicrobium erythreum gen. nov., sp. nov.</title>
        <authorList>
            <person name="Miller E.S."/>
            <person name="Woese C.R."/>
            <person name="Brenner S."/>
        </authorList>
    </citation>
    <scope>NUCLEOTIDE SEQUENCE [LARGE SCALE GENOMIC DNA]</scope>
    <source>
        <strain evidence="5 6">AR18</strain>
    </source>
</reference>
<dbReference type="Gene3D" id="3.40.50.1820">
    <property type="entry name" value="alpha/beta hydrolase"/>
    <property type="match status" value="1"/>
</dbReference>
<dbReference type="Proteomes" id="UP000067689">
    <property type="component" value="Chromosome"/>
</dbReference>
<name>Q5Y9F8_9ACTN</name>
<dbReference type="InterPro" id="IPR050300">
    <property type="entry name" value="GDXG_lipolytic_enzyme"/>
</dbReference>
<dbReference type="InterPro" id="IPR002168">
    <property type="entry name" value="Lipase_GDXG_HIS_AS"/>
</dbReference>
<dbReference type="PATRIC" id="fig|2041.4.peg.3332"/>
<keyword evidence="6" id="KW-1185">Reference proteome</keyword>
<reference evidence="5" key="5">
    <citation type="submission" date="2016-01" db="EMBL/GenBank/DDBJ databases">
        <authorList>
            <person name="McClelland M."/>
            <person name="Jain A."/>
            <person name="Saraogi P."/>
            <person name="Mendelson R."/>
            <person name="Westerman R."/>
            <person name="SanMiguel P."/>
            <person name="Csonka L."/>
        </authorList>
    </citation>
    <scope>NUCLEOTIDE SEQUENCE</scope>
    <source>
        <strain evidence="5">AR18</strain>
    </source>
</reference>
<evidence type="ECO:0000256" key="1">
    <source>
        <dbReference type="ARBA" id="ARBA00010515"/>
    </source>
</evidence>
<sequence>MTEKQTTHRPLSDRVARRVVRTLGRLPQPLKRAIAGKPISIDGQTLDVEAQVGVRLLNLAVGETFETLPVEEGRRQIDGEAWVFGYEHPVHDVRDLVLPGPGGDLPARIYRPAGLPALSAGLVYFHGGGWVLGNLGSADSVCRYLADTAGITVVSVDYRLAPEHPFPAGVDDAVAAFRHVVAHASELGIDPSAVAVGGESAGGNLTAVASLVSTLEARTDPSVPVPAFQLMFMPVTDLTTKHRSYELFSDGFFLSDAQMDWYKAHYLTDPAQAHDPRVSPLLAPDLEGQPPAHVVVAGFDVLRDEGEAYATRLLEAGVPTTLTRQEGIVHGLVNATGVGTVARRVLDEAAGQLRKRLVPLASGETVR</sequence>
<dbReference type="ESTHER" id="9acto-q5y9f8">
    <property type="family name" value="Hormone-sensitive_lipase_like"/>
</dbReference>